<comment type="caution">
    <text evidence="8">The sequence shown here is derived from an EMBL/GenBank/DDBJ whole genome shotgun (WGS) entry which is preliminary data.</text>
</comment>
<evidence type="ECO:0000256" key="2">
    <source>
        <dbReference type="ARBA" id="ARBA00022723"/>
    </source>
</evidence>
<dbReference type="SUPFAM" id="SSF109604">
    <property type="entry name" value="HD-domain/PDEase-like"/>
    <property type="match status" value="1"/>
</dbReference>
<reference evidence="8 9" key="1">
    <citation type="journal article" date="2014" name="Mol. Ecol.">
        <title>Evolution of Synechococcus.</title>
        <authorList>
            <person name="Dvorak P."/>
            <person name="Casamatta D."/>
            <person name="Hasler P."/>
            <person name="Poulickova A."/>
            <person name="Ondrej V."/>
            <person name="Sanges R."/>
        </authorList>
    </citation>
    <scope>NUCLEOTIDE SEQUENCE [LARGE SCALE GENOMIC DNA]</scope>
    <source>
        <strain evidence="8 9">CAUP A 1101</strain>
    </source>
</reference>
<dbReference type="GO" id="GO:0000166">
    <property type="term" value="F:nucleotide binding"/>
    <property type="evidence" value="ECO:0007669"/>
    <property type="project" value="UniProtKB-KW"/>
</dbReference>
<dbReference type="InterPro" id="IPR003607">
    <property type="entry name" value="HD/PDEase_dom"/>
</dbReference>
<organism evidence="8 9">
    <name type="scientific">Neosynechococcus sphagnicola sy1</name>
    <dbReference type="NCBI Taxonomy" id="1497020"/>
    <lineage>
        <taxon>Bacteria</taxon>
        <taxon>Bacillati</taxon>
        <taxon>Cyanobacteriota</taxon>
        <taxon>Cyanophyceae</taxon>
        <taxon>Neosynechococcales</taxon>
        <taxon>Neosynechococcaceae</taxon>
        <taxon>Neosynechococcus</taxon>
    </lineage>
</organism>
<evidence type="ECO:0000256" key="6">
    <source>
        <dbReference type="ARBA" id="ARBA00049417"/>
    </source>
</evidence>
<dbReference type="InterPro" id="IPR051094">
    <property type="entry name" value="Diverse_Catalytic_Enzymes"/>
</dbReference>
<dbReference type="Gene3D" id="1.10.3210.10">
    <property type="entry name" value="Hypothetical protein af1432"/>
    <property type="match status" value="1"/>
</dbReference>
<proteinExistence type="predicted"/>
<dbReference type="NCBIfam" id="TIGR00488">
    <property type="entry name" value="bis(5'-nucleosyl)-tetraphosphatase (symmetrical) YqeK"/>
    <property type="match status" value="1"/>
</dbReference>
<evidence type="ECO:0000256" key="5">
    <source>
        <dbReference type="ARBA" id="ARBA00023004"/>
    </source>
</evidence>
<evidence type="ECO:0000256" key="4">
    <source>
        <dbReference type="ARBA" id="ARBA00022801"/>
    </source>
</evidence>
<dbReference type="STRING" id="1497020.DO97_21155"/>
<name>A0A098TR95_9CYAN</name>
<keyword evidence="5" id="KW-0408">Iron</keyword>
<dbReference type="Pfam" id="PF01966">
    <property type="entry name" value="HD"/>
    <property type="match status" value="1"/>
</dbReference>
<dbReference type="PANTHER" id="PTHR35795">
    <property type="entry name" value="SLR1885 PROTEIN"/>
    <property type="match status" value="1"/>
</dbReference>
<dbReference type="AlphaFoldDB" id="A0A098TR95"/>
<dbReference type="GO" id="GO:0046872">
    <property type="term" value="F:metal ion binding"/>
    <property type="evidence" value="ECO:0007669"/>
    <property type="project" value="UniProtKB-KW"/>
</dbReference>
<dbReference type="OrthoDB" id="5295945at2"/>
<dbReference type="PANTHER" id="PTHR35795:SF1">
    <property type="entry name" value="BIS(5'-NUCLEOSYL)-TETRAPHOSPHATASE, SYMMETRICAL"/>
    <property type="match status" value="1"/>
</dbReference>
<dbReference type="EC" id="3.6.1.41" evidence="1"/>
<dbReference type="PROSITE" id="PS51831">
    <property type="entry name" value="HD"/>
    <property type="match status" value="1"/>
</dbReference>
<dbReference type="Proteomes" id="UP000030170">
    <property type="component" value="Unassembled WGS sequence"/>
</dbReference>
<dbReference type="CDD" id="cd00077">
    <property type="entry name" value="HDc"/>
    <property type="match status" value="1"/>
</dbReference>
<keyword evidence="9" id="KW-1185">Reference proteome</keyword>
<dbReference type="InterPro" id="IPR005249">
    <property type="entry name" value="YqeK"/>
</dbReference>
<dbReference type="EMBL" id="JJML01000009">
    <property type="protein sequence ID" value="KGF73323.1"/>
    <property type="molecule type" value="Genomic_DNA"/>
</dbReference>
<evidence type="ECO:0000256" key="3">
    <source>
        <dbReference type="ARBA" id="ARBA00022741"/>
    </source>
</evidence>
<evidence type="ECO:0000256" key="1">
    <source>
        <dbReference type="ARBA" id="ARBA00012506"/>
    </source>
</evidence>
<comment type="catalytic activity">
    <reaction evidence="6">
        <text>P(1),P(4)-bis(5'-adenosyl) tetraphosphate + H2O = 2 ADP + 2 H(+)</text>
        <dbReference type="Rhea" id="RHEA:24252"/>
        <dbReference type="ChEBI" id="CHEBI:15377"/>
        <dbReference type="ChEBI" id="CHEBI:15378"/>
        <dbReference type="ChEBI" id="CHEBI:58141"/>
        <dbReference type="ChEBI" id="CHEBI:456216"/>
        <dbReference type="EC" id="3.6.1.41"/>
    </reaction>
</comment>
<evidence type="ECO:0000313" key="9">
    <source>
        <dbReference type="Proteomes" id="UP000030170"/>
    </source>
</evidence>
<sequence>MWDASFRQGVLDWLAANVPASRLNHILRVEAMAVELAVQHGLNVDQAAQSGLMHDLAKYFKPERLLKMARSADIELDPILVDNPHLLHADISAIVAQNEFGVVDEAVLQAIRHHTLGQPEMPPLSCVVYLADSLEPGRGDNPALQSLRQISRENLYQGVWLTAEASMELLFGRRCLIHPRTIATRNWAMQVTGKTPTVAVKAENQR</sequence>
<protein>
    <recommendedName>
        <fullName evidence="1">bis(5'-nucleosyl)-tetraphosphatase (symmetrical)</fullName>
        <ecNumber evidence="1">3.6.1.41</ecNumber>
    </recommendedName>
</protein>
<dbReference type="InterPro" id="IPR006674">
    <property type="entry name" value="HD_domain"/>
</dbReference>
<accession>A0A098TR95</accession>
<evidence type="ECO:0000313" key="8">
    <source>
        <dbReference type="EMBL" id="KGF73323.1"/>
    </source>
</evidence>
<keyword evidence="3" id="KW-0547">Nucleotide-binding</keyword>
<feature type="domain" description="HD" evidence="7">
    <location>
        <begin position="22"/>
        <end position="137"/>
    </location>
</feature>
<gene>
    <name evidence="8" type="ORF">DO97_21155</name>
</gene>
<evidence type="ECO:0000259" key="7">
    <source>
        <dbReference type="PROSITE" id="PS51831"/>
    </source>
</evidence>
<dbReference type="GO" id="GO:0008803">
    <property type="term" value="F:bis(5'-nucleosyl)-tetraphosphatase (symmetrical) activity"/>
    <property type="evidence" value="ECO:0007669"/>
    <property type="project" value="UniProtKB-EC"/>
</dbReference>
<dbReference type="SMART" id="SM00471">
    <property type="entry name" value="HDc"/>
    <property type="match status" value="1"/>
</dbReference>
<keyword evidence="4 8" id="KW-0378">Hydrolase</keyword>
<keyword evidence="2" id="KW-0479">Metal-binding</keyword>